<dbReference type="EMBL" id="AP019823">
    <property type="protein sequence ID" value="BBM37865.1"/>
    <property type="molecule type" value="Genomic_DNA"/>
</dbReference>
<dbReference type="KEGG" id="lhf:JCM16775_0560"/>
<dbReference type="SUPFAM" id="SSF47413">
    <property type="entry name" value="lambda repressor-like DNA-binding domains"/>
    <property type="match status" value="1"/>
</dbReference>
<dbReference type="Pfam" id="PF05339">
    <property type="entry name" value="DUF739"/>
    <property type="match status" value="1"/>
</dbReference>
<dbReference type="PROSITE" id="PS50943">
    <property type="entry name" value="HTH_CROC1"/>
    <property type="match status" value="1"/>
</dbReference>
<sequence>MNLKSKRMEYIVLKHKIREKRLNYQKLAKELRISESGLNKKINGKNYFTQSEIYKIKELLELTDNELIKIFF</sequence>
<organism evidence="2 3">
    <name type="scientific">Leptotrichia hofstadii</name>
    <dbReference type="NCBI Taxonomy" id="157688"/>
    <lineage>
        <taxon>Bacteria</taxon>
        <taxon>Fusobacteriati</taxon>
        <taxon>Fusobacteriota</taxon>
        <taxon>Fusobacteriia</taxon>
        <taxon>Fusobacteriales</taxon>
        <taxon>Leptotrichiaceae</taxon>
        <taxon>Leptotrichia</taxon>
    </lineage>
</organism>
<dbReference type="RefSeq" id="WP_026745791.1">
    <property type="nucleotide sequence ID" value="NZ_AP019823.1"/>
</dbReference>
<proteinExistence type="predicted"/>
<accession>A0A510JHY8</accession>
<protein>
    <recommendedName>
        <fullName evidence="1">HTH cro/C1-type domain-containing protein</fullName>
    </recommendedName>
</protein>
<reference evidence="2 3" key="1">
    <citation type="submission" date="2019-07" db="EMBL/GenBank/DDBJ databases">
        <title>Complete Genome Sequence of Leptotrichia hofstadii Strain JCM16775.</title>
        <authorList>
            <person name="Watanabe S."/>
            <person name="Cui L."/>
        </authorList>
    </citation>
    <scope>NUCLEOTIDE SEQUENCE [LARGE SCALE GENOMIC DNA]</scope>
    <source>
        <strain evidence="2 3">JCM16775</strain>
    </source>
</reference>
<gene>
    <name evidence="2" type="ORF">JCM16775_0560</name>
</gene>
<dbReference type="GO" id="GO:0003677">
    <property type="term" value="F:DNA binding"/>
    <property type="evidence" value="ECO:0007669"/>
    <property type="project" value="InterPro"/>
</dbReference>
<dbReference type="Proteomes" id="UP000321892">
    <property type="component" value="Chromosome"/>
</dbReference>
<feature type="domain" description="HTH cro/C1-type" evidence="1">
    <location>
        <begin position="13"/>
        <end position="67"/>
    </location>
</feature>
<name>A0A510JHY8_9FUSO</name>
<dbReference type="AlphaFoldDB" id="A0A510JHY8"/>
<keyword evidence="3" id="KW-1185">Reference proteome</keyword>
<evidence type="ECO:0000313" key="3">
    <source>
        <dbReference type="Proteomes" id="UP000321892"/>
    </source>
</evidence>
<dbReference type="InterPro" id="IPR001387">
    <property type="entry name" value="Cro/C1-type_HTH"/>
</dbReference>
<evidence type="ECO:0000259" key="1">
    <source>
        <dbReference type="PROSITE" id="PS50943"/>
    </source>
</evidence>
<dbReference type="Gene3D" id="1.10.260.40">
    <property type="entry name" value="lambda repressor-like DNA-binding domains"/>
    <property type="match status" value="1"/>
</dbReference>
<dbReference type="OrthoDB" id="80879at2"/>
<dbReference type="CDD" id="cd00093">
    <property type="entry name" value="HTH_XRE"/>
    <property type="match status" value="1"/>
</dbReference>
<evidence type="ECO:0000313" key="2">
    <source>
        <dbReference type="EMBL" id="BBM37865.1"/>
    </source>
</evidence>
<dbReference type="InterPro" id="IPR008003">
    <property type="entry name" value="DUF739"/>
</dbReference>
<dbReference type="InterPro" id="IPR010982">
    <property type="entry name" value="Lambda_DNA-bd_dom_sf"/>
</dbReference>